<evidence type="ECO:0000313" key="2">
    <source>
        <dbReference type="Proteomes" id="UP001164100"/>
    </source>
</evidence>
<gene>
    <name evidence="1" type="ORF">NGX11_06500</name>
</gene>
<protein>
    <submittedName>
        <fullName evidence="1">Uncharacterized protein</fullName>
    </submittedName>
</protein>
<dbReference type="RefSeq" id="WP_263514172.1">
    <property type="nucleotide sequence ID" value="NZ_CP099556.1"/>
</dbReference>
<organism evidence="1 2">
    <name type="scientific">Aliarcobacter cryaerophilus</name>
    <dbReference type="NCBI Taxonomy" id="28198"/>
    <lineage>
        <taxon>Bacteria</taxon>
        <taxon>Pseudomonadati</taxon>
        <taxon>Campylobacterota</taxon>
        <taxon>Epsilonproteobacteria</taxon>
        <taxon>Campylobacterales</taxon>
        <taxon>Arcobacteraceae</taxon>
        <taxon>Aliarcobacter</taxon>
    </lineage>
</organism>
<sequence>MKLKKSEEIIKIEEALKKTKEALKKATQKHQQSVTKINSQFTEIILKKLLENDNFKTDLKNLLTKNDLQNAIDVLNKNYGAFDVAQNENKEEPKKEEI</sequence>
<name>A0AA46N3B0_9BACT</name>
<accession>A0AA46N3B0</accession>
<dbReference type="AlphaFoldDB" id="A0AA46N3B0"/>
<dbReference type="EMBL" id="CP099556">
    <property type="protein sequence ID" value="UYF42558.1"/>
    <property type="molecule type" value="Genomic_DNA"/>
</dbReference>
<dbReference type="Proteomes" id="UP001164100">
    <property type="component" value="Chromosome"/>
</dbReference>
<proteinExistence type="predicted"/>
<evidence type="ECO:0000313" key="1">
    <source>
        <dbReference type="EMBL" id="UYF42558.1"/>
    </source>
</evidence>
<reference evidence="1" key="1">
    <citation type="journal article" date="2022" name="Front. Microbiol.">
        <title>Species classification and novel plasmid identifications in Arcobacter cryaerophilus and Arcobacter cryaerophilus-like organisms.</title>
        <authorList>
            <person name="Zhou G."/>
            <person name="Wang M."/>
            <person name="Wang H."/>
            <person name="Chen X."/>
            <person name="Gu Y."/>
            <person name="Shao Z."/>
            <person name="Zhang J."/>
            <person name="Zhang M."/>
        </authorList>
    </citation>
    <scope>NUCLEOTIDE SEQUENCE</scope>
    <source>
        <strain evidence="1">ICDCAC48</strain>
    </source>
</reference>